<evidence type="ECO:0000256" key="1">
    <source>
        <dbReference type="ARBA" id="ARBA00004651"/>
    </source>
</evidence>
<name>A0ABT6M1K4_9ACTN</name>
<feature type="domain" description="Major facilitator superfamily (MFS) profile" evidence="8">
    <location>
        <begin position="28"/>
        <end position="204"/>
    </location>
</feature>
<evidence type="ECO:0000259" key="8">
    <source>
        <dbReference type="PROSITE" id="PS50850"/>
    </source>
</evidence>
<dbReference type="SUPFAM" id="SSF103473">
    <property type="entry name" value="MFS general substrate transporter"/>
    <property type="match status" value="1"/>
</dbReference>
<comment type="subcellular location">
    <subcellularLocation>
        <location evidence="1">Cell membrane</location>
        <topology evidence="1">Multi-pass membrane protein</topology>
    </subcellularLocation>
</comment>
<evidence type="ECO:0000256" key="2">
    <source>
        <dbReference type="ARBA" id="ARBA00022448"/>
    </source>
</evidence>
<keyword evidence="10" id="KW-1185">Reference proteome</keyword>
<dbReference type="Gene3D" id="1.20.1250.20">
    <property type="entry name" value="MFS general substrate transporter like domains"/>
    <property type="match status" value="1"/>
</dbReference>
<dbReference type="Proteomes" id="UP001160499">
    <property type="component" value="Unassembled WGS sequence"/>
</dbReference>
<keyword evidence="5 7" id="KW-0472">Membrane</keyword>
<comment type="caution">
    <text evidence="9">The sequence shown here is derived from an EMBL/GenBank/DDBJ whole genome shotgun (WGS) entry which is preliminary data.</text>
</comment>
<organism evidence="9 10">
    <name type="scientific">Streptomyces pseudovenezuelae</name>
    <dbReference type="NCBI Taxonomy" id="67350"/>
    <lineage>
        <taxon>Bacteria</taxon>
        <taxon>Bacillati</taxon>
        <taxon>Actinomycetota</taxon>
        <taxon>Actinomycetes</taxon>
        <taxon>Kitasatosporales</taxon>
        <taxon>Streptomycetaceae</taxon>
        <taxon>Streptomyces</taxon>
        <taxon>Streptomyces aurantiacus group</taxon>
    </lineage>
</organism>
<gene>
    <name evidence="9" type="ORF">M2283_009208</name>
</gene>
<keyword evidence="6" id="KW-0046">Antibiotic resistance</keyword>
<proteinExistence type="predicted"/>
<feature type="transmembrane region" description="Helical" evidence="7">
    <location>
        <begin position="94"/>
        <end position="116"/>
    </location>
</feature>
<feature type="transmembrane region" description="Helical" evidence="7">
    <location>
        <begin position="154"/>
        <end position="175"/>
    </location>
</feature>
<sequence>MLSTPAYNPPAVPSSDAAPATAARHTGTIIAGCLAVCLAQIGLVLPAAINGVMQRTLHASGGELTWISDAFLVPAAILALTFGVVGDLYGRRKLVVGAALLSAVGYLVSATSHSAAQLITGQAISGIGAAALFPASLSMITSITTTPAARAKGLASWTTALSLGAFLAPLMSGGIVEHASFQWAFGVTGVLALITAVGAWQHPR</sequence>
<feature type="transmembrane region" description="Helical" evidence="7">
    <location>
        <begin position="122"/>
        <end position="142"/>
    </location>
</feature>
<feature type="transmembrane region" description="Helical" evidence="7">
    <location>
        <begin position="181"/>
        <end position="200"/>
    </location>
</feature>
<evidence type="ECO:0000256" key="6">
    <source>
        <dbReference type="ARBA" id="ARBA00023251"/>
    </source>
</evidence>
<dbReference type="PROSITE" id="PS50850">
    <property type="entry name" value="MFS"/>
    <property type="match status" value="1"/>
</dbReference>
<keyword evidence="4 7" id="KW-1133">Transmembrane helix</keyword>
<evidence type="ECO:0000256" key="3">
    <source>
        <dbReference type="ARBA" id="ARBA00022692"/>
    </source>
</evidence>
<keyword evidence="2" id="KW-0813">Transport</keyword>
<feature type="transmembrane region" description="Helical" evidence="7">
    <location>
        <begin position="29"/>
        <end position="52"/>
    </location>
</feature>
<dbReference type="InterPro" id="IPR011701">
    <property type="entry name" value="MFS"/>
</dbReference>
<dbReference type="RefSeq" id="WP_280882536.1">
    <property type="nucleotide sequence ID" value="NZ_JARXVH010000026.1"/>
</dbReference>
<evidence type="ECO:0000313" key="10">
    <source>
        <dbReference type="Proteomes" id="UP001160499"/>
    </source>
</evidence>
<reference evidence="9 10" key="1">
    <citation type="submission" date="2023-04" db="EMBL/GenBank/DDBJ databases">
        <title>Forest soil microbial communities from Buena Vista Peninsula, Colon Province, Panama.</title>
        <authorList>
            <person name="Bouskill N."/>
        </authorList>
    </citation>
    <scope>NUCLEOTIDE SEQUENCE [LARGE SCALE GENOMIC DNA]</scope>
    <source>
        <strain evidence="9 10">GGS1</strain>
    </source>
</reference>
<evidence type="ECO:0000313" key="9">
    <source>
        <dbReference type="EMBL" id="MDH6221861.1"/>
    </source>
</evidence>
<dbReference type="EMBL" id="JARXVH010000026">
    <property type="protein sequence ID" value="MDH6221861.1"/>
    <property type="molecule type" value="Genomic_DNA"/>
</dbReference>
<dbReference type="PANTHER" id="PTHR42718">
    <property type="entry name" value="MAJOR FACILITATOR SUPERFAMILY MULTIDRUG TRANSPORTER MFSC"/>
    <property type="match status" value="1"/>
</dbReference>
<keyword evidence="3 7" id="KW-0812">Transmembrane</keyword>
<evidence type="ECO:0000256" key="7">
    <source>
        <dbReference type="SAM" id="Phobius"/>
    </source>
</evidence>
<accession>A0ABT6M1K4</accession>
<dbReference type="InterPro" id="IPR036259">
    <property type="entry name" value="MFS_trans_sf"/>
</dbReference>
<dbReference type="InterPro" id="IPR020846">
    <property type="entry name" value="MFS_dom"/>
</dbReference>
<protein>
    <submittedName>
        <fullName evidence="9">MFS family permease</fullName>
    </submittedName>
</protein>
<evidence type="ECO:0000256" key="4">
    <source>
        <dbReference type="ARBA" id="ARBA00022989"/>
    </source>
</evidence>
<dbReference type="Pfam" id="PF07690">
    <property type="entry name" value="MFS_1"/>
    <property type="match status" value="1"/>
</dbReference>
<evidence type="ECO:0000256" key="5">
    <source>
        <dbReference type="ARBA" id="ARBA00023136"/>
    </source>
</evidence>
<dbReference type="PANTHER" id="PTHR42718:SF9">
    <property type="entry name" value="MAJOR FACILITATOR SUPERFAMILY MULTIDRUG TRANSPORTER MFSC"/>
    <property type="match status" value="1"/>
</dbReference>
<feature type="transmembrane region" description="Helical" evidence="7">
    <location>
        <begin position="64"/>
        <end position="85"/>
    </location>
</feature>